<keyword evidence="4" id="KW-0808">Transferase</keyword>
<dbReference type="InterPro" id="IPR036097">
    <property type="entry name" value="HisK_dim/P_sf"/>
</dbReference>
<keyword evidence="9" id="KW-1185">Reference proteome</keyword>
<reference evidence="8" key="2">
    <citation type="journal article" date="2021" name="Mar. Drugs">
        <title>Genome Reduction and Secondary Metabolism of the Marine Sponge-Associated Cyanobacterium Leptothoe.</title>
        <authorList>
            <person name="Konstantinou D."/>
            <person name="Popin R.V."/>
            <person name="Fewer D.P."/>
            <person name="Sivonen K."/>
            <person name="Gkelis S."/>
        </authorList>
    </citation>
    <scope>NUCLEOTIDE SEQUENCE</scope>
    <source>
        <strain evidence="8">TAU-MAC 1115</strain>
    </source>
</reference>
<dbReference type="PRINTS" id="PR00344">
    <property type="entry name" value="BCTRLSENSOR"/>
</dbReference>
<dbReference type="PROSITE" id="PS50109">
    <property type="entry name" value="HIS_KIN"/>
    <property type="match status" value="1"/>
</dbReference>
<keyword evidence="5" id="KW-0418">Kinase</keyword>
<dbReference type="Pfam" id="PF00512">
    <property type="entry name" value="HisKA"/>
    <property type="match status" value="1"/>
</dbReference>
<sequence length="402" mass="45155">MQDKQSVDPVAIATAFQALLKHHQTTCLLVNRQNRLIHICSDHLGLLEADGNALEQDVIQLLPARLKGPSSDVLKQAQHNGESQKAGYQLELPNGQPYAVTLVASLHMVHGSQDFLTLLIERVIEQDAQDSLYMSEDPCTTELIEVNERLRAKVCEQQQTEQALAQQAQALVRSNANLEEFAYIVSHDLQEPLRAMTAFSQLLEQRYSEQLDASAKRYITHIVEGGTRMKAMIDGILELSRISRKTQPTNSPTNLDQALATALKNLELIRLETQASITHTALPTLYVDQNHIVQLLQNLISNAIKFRGVELPRIHVSAKQQAHNWLFTIQDNGIGIPQSQQERIFKLFKRLHSRQEYQGHGIGLAICKKIVEHYQGDIWLTSVPGQGAVFYFTLADIDQNKA</sequence>
<dbReference type="InterPro" id="IPR003661">
    <property type="entry name" value="HisK_dim/P_dom"/>
</dbReference>
<dbReference type="InterPro" id="IPR052162">
    <property type="entry name" value="Sensor_kinase/Photoreceptor"/>
</dbReference>
<evidence type="ECO:0000256" key="3">
    <source>
        <dbReference type="ARBA" id="ARBA00022553"/>
    </source>
</evidence>
<dbReference type="Pfam" id="PF02518">
    <property type="entry name" value="HATPase_c"/>
    <property type="match status" value="1"/>
</dbReference>
<accession>A0A947DD61</accession>
<dbReference type="EC" id="2.7.13.3" evidence="2"/>
<feature type="domain" description="Histidine kinase" evidence="7">
    <location>
        <begin position="184"/>
        <end position="398"/>
    </location>
</feature>
<dbReference type="SUPFAM" id="SSF55874">
    <property type="entry name" value="ATPase domain of HSP90 chaperone/DNA topoisomerase II/histidine kinase"/>
    <property type="match status" value="1"/>
</dbReference>
<dbReference type="SUPFAM" id="SSF47384">
    <property type="entry name" value="Homodimeric domain of signal transducing histidine kinase"/>
    <property type="match status" value="1"/>
</dbReference>
<dbReference type="GO" id="GO:0000155">
    <property type="term" value="F:phosphorelay sensor kinase activity"/>
    <property type="evidence" value="ECO:0007669"/>
    <property type="project" value="InterPro"/>
</dbReference>
<dbReference type="Gene3D" id="3.30.565.10">
    <property type="entry name" value="Histidine kinase-like ATPase, C-terminal domain"/>
    <property type="match status" value="1"/>
</dbReference>
<evidence type="ECO:0000256" key="5">
    <source>
        <dbReference type="ARBA" id="ARBA00022777"/>
    </source>
</evidence>
<dbReference type="PANTHER" id="PTHR43304:SF1">
    <property type="entry name" value="PAC DOMAIN-CONTAINING PROTEIN"/>
    <property type="match status" value="1"/>
</dbReference>
<name>A0A947DD61_9CYAN</name>
<keyword evidence="6" id="KW-0902">Two-component regulatory system</keyword>
<reference evidence="8" key="1">
    <citation type="submission" date="2020-11" db="EMBL/GenBank/DDBJ databases">
        <authorList>
            <person name="Konstantinou D."/>
            <person name="Gkelis S."/>
            <person name="Popin R."/>
            <person name="Fewer D."/>
            <person name="Sivonen K."/>
        </authorList>
    </citation>
    <scope>NUCLEOTIDE SEQUENCE</scope>
    <source>
        <strain evidence="8">TAU-MAC 1115</strain>
    </source>
</reference>
<dbReference type="InterPro" id="IPR036890">
    <property type="entry name" value="HATPase_C_sf"/>
</dbReference>
<keyword evidence="3" id="KW-0597">Phosphoprotein</keyword>
<protein>
    <recommendedName>
        <fullName evidence="2">histidine kinase</fullName>
        <ecNumber evidence="2">2.7.13.3</ecNumber>
    </recommendedName>
</protein>
<dbReference type="Proteomes" id="UP000717364">
    <property type="component" value="Unassembled WGS sequence"/>
</dbReference>
<evidence type="ECO:0000313" key="9">
    <source>
        <dbReference type="Proteomes" id="UP000717364"/>
    </source>
</evidence>
<dbReference type="InterPro" id="IPR004358">
    <property type="entry name" value="Sig_transdc_His_kin-like_C"/>
</dbReference>
<evidence type="ECO:0000256" key="6">
    <source>
        <dbReference type="ARBA" id="ARBA00023012"/>
    </source>
</evidence>
<dbReference type="FunFam" id="3.30.565.10:FF:000006">
    <property type="entry name" value="Sensor histidine kinase WalK"/>
    <property type="match status" value="1"/>
</dbReference>
<organism evidence="8 9">
    <name type="scientific">Leptothoe spongobia TAU-MAC 1115</name>
    <dbReference type="NCBI Taxonomy" id="1967444"/>
    <lineage>
        <taxon>Bacteria</taxon>
        <taxon>Bacillati</taxon>
        <taxon>Cyanobacteriota</taxon>
        <taxon>Cyanophyceae</taxon>
        <taxon>Nodosilineales</taxon>
        <taxon>Cymatolegaceae</taxon>
        <taxon>Leptothoe</taxon>
        <taxon>Leptothoe spongobia</taxon>
    </lineage>
</organism>
<evidence type="ECO:0000259" key="7">
    <source>
        <dbReference type="PROSITE" id="PS50109"/>
    </source>
</evidence>
<evidence type="ECO:0000313" key="8">
    <source>
        <dbReference type="EMBL" id="MBT9314792.1"/>
    </source>
</evidence>
<gene>
    <name evidence="8" type="ORF">IXB50_05085</name>
</gene>
<comment type="caution">
    <text evidence="8">The sequence shown here is derived from an EMBL/GenBank/DDBJ whole genome shotgun (WGS) entry which is preliminary data.</text>
</comment>
<dbReference type="EMBL" id="JADOES010000006">
    <property type="protein sequence ID" value="MBT9314792.1"/>
    <property type="molecule type" value="Genomic_DNA"/>
</dbReference>
<dbReference type="RefSeq" id="WP_215607862.1">
    <property type="nucleotide sequence ID" value="NZ_JADOES010000006.1"/>
</dbReference>
<dbReference type="InterPro" id="IPR003594">
    <property type="entry name" value="HATPase_dom"/>
</dbReference>
<evidence type="ECO:0000256" key="1">
    <source>
        <dbReference type="ARBA" id="ARBA00000085"/>
    </source>
</evidence>
<dbReference type="InterPro" id="IPR005467">
    <property type="entry name" value="His_kinase_dom"/>
</dbReference>
<dbReference type="CDD" id="cd00082">
    <property type="entry name" value="HisKA"/>
    <property type="match status" value="1"/>
</dbReference>
<proteinExistence type="predicted"/>
<dbReference type="SMART" id="SM00388">
    <property type="entry name" value="HisKA"/>
    <property type="match status" value="1"/>
</dbReference>
<dbReference type="PANTHER" id="PTHR43304">
    <property type="entry name" value="PHYTOCHROME-LIKE PROTEIN CPH1"/>
    <property type="match status" value="1"/>
</dbReference>
<evidence type="ECO:0000256" key="4">
    <source>
        <dbReference type="ARBA" id="ARBA00022679"/>
    </source>
</evidence>
<dbReference type="AlphaFoldDB" id="A0A947DD61"/>
<evidence type="ECO:0000256" key="2">
    <source>
        <dbReference type="ARBA" id="ARBA00012438"/>
    </source>
</evidence>
<dbReference type="SMART" id="SM00387">
    <property type="entry name" value="HATPase_c"/>
    <property type="match status" value="1"/>
</dbReference>
<comment type="catalytic activity">
    <reaction evidence="1">
        <text>ATP + protein L-histidine = ADP + protein N-phospho-L-histidine.</text>
        <dbReference type="EC" id="2.7.13.3"/>
    </reaction>
</comment>
<dbReference type="Gene3D" id="1.10.287.130">
    <property type="match status" value="1"/>
</dbReference>